<gene>
    <name evidence="1" type="ORF">HMPREF0305_12473</name>
</gene>
<dbReference type="EMBL" id="ABYQ02000016">
    <property type="protein sequence ID" value="EFQ79318.1"/>
    <property type="molecule type" value="Genomic_DNA"/>
</dbReference>
<evidence type="ECO:0000313" key="1">
    <source>
        <dbReference type="EMBL" id="EFQ79318.1"/>
    </source>
</evidence>
<organism evidence="1 2">
    <name type="scientific">Corynebacterium pseudogenitalium ATCC 33035</name>
    <dbReference type="NCBI Taxonomy" id="525264"/>
    <lineage>
        <taxon>Bacteria</taxon>
        <taxon>Bacillati</taxon>
        <taxon>Actinomycetota</taxon>
        <taxon>Actinomycetes</taxon>
        <taxon>Mycobacteriales</taxon>
        <taxon>Corynebacteriaceae</taxon>
        <taxon>Corynebacterium</taxon>
    </lineage>
</organism>
<comment type="caution">
    <text evidence="1">The sequence shown here is derived from an EMBL/GenBank/DDBJ whole genome shotgun (WGS) entry which is preliminary data.</text>
</comment>
<reference evidence="1 2" key="1">
    <citation type="submission" date="2010-08" db="EMBL/GenBank/DDBJ databases">
        <authorList>
            <person name="Muzny D."/>
            <person name="Qin X."/>
            <person name="Buhay C."/>
            <person name="Dugan-Rocha S."/>
            <person name="Ding Y."/>
            <person name="Chen G."/>
            <person name="Hawes A."/>
            <person name="Holder M."/>
            <person name="Jhangiani S."/>
            <person name="Johnson A."/>
            <person name="Khan Z."/>
            <person name="Li Z."/>
            <person name="Liu W."/>
            <person name="Liu X."/>
            <person name="Perez L."/>
            <person name="Shen H."/>
            <person name="Wang Q."/>
            <person name="Watt J."/>
            <person name="Xi L."/>
            <person name="Xin Y."/>
            <person name="Zhou J."/>
            <person name="Deng J."/>
            <person name="Jiang H."/>
            <person name="Liu Y."/>
            <person name="Qu J."/>
            <person name="Song X.-Z."/>
            <person name="Zhang L."/>
            <person name="Villasana D."/>
            <person name="Johnson A."/>
            <person name="Liu J."/>
            <person name="Liyanage D."/>
            <person name="Lorensuhewa L."/>
            <person name="Robinson T."/>
            <person name="Song A."/>
            <person name="Song B.-B."/>
            <person name="Dinh H."/>
            <person name="Thornton R."/>
            <person name="Coyle M."/>
            <person name="Francisco L."/>
            <person name="Jackson L."/>
            <person name="Javaid M."/>
            <person name="Korchina V."/>
            <person name="Kovar C."/>
            <person name="Mata R."/>
            <person name="Mathew T."/>
            <person name="Ngo R."/>
            <person name="Nguyen L."/>
            <person name="Nguyen N."/>
            <person name="Okwuonu G."/>
            <person name="Ongeri F."/>
            <person name="Pham C."/>
            <person name="Simmons D."/>
            <person name="Wilczek-Boney K."/>
            <person name="Hale W."/>
            <person name="Jakkamsetti A."/>
            <person name="Pham P."/>
            <person name="Ruth R."/>
            <person name="San Lucas F."/>
            <person name="Warren J."/>
            <person name="Zhang J."/>
            <person name="Zhao Z."/>
            <person name="Zhou C."/>
            <person name="Zhu D."/>
            <person name="Lee S."/>
            <person name="Bess C."/>
            <person name="Blankenburg K."/>
            <person name="Forbes L."/>
            <person name="Fu Q."/>
            <person name="Gubbala S."/>
            <person name="Hirani K."/>
            <person name="Jayaseelan J.C."/>
            <person name="Lara F."/>
            <person name="Munidasa M."/>
            <person name="Palculict T."/>
            <person name="Patil S."/>
            <person name="Pu L.-L."/>
            <person name="Saada N."/>
            <person name="Tang L."/>
            <person name="Weissenberger G."/>
            <person name="Zhu Y."/>
            <person name="Hemphill L."/>
            <person name="Shang Y."/>
            <person name="Youmans B."/>
            <person name="Ayvaz T."/>
            <person name="Ross M."/>
            <person name="Santibanez J."/>
            <person name="Aqrawi P."/>
            <person name="Gross S."/>
            <person name="Joshi V."/>
            <person name="Fowler G."/>
            <person name="Nazareth L."/>
            <person name="Reid J."/>
            <person name="Worley K."/>
            <person name="Petrosino J."/>
            <person name="Highlander S."/>
            <person name="Gibbs R."/>
        </authorList>
    </citation>
    <scope>NUCLEOTIDE SEQUENCE [LARGE SCALE GENOMIC DNA]</scope>
    <source>
        <strain evidence="1 2">ATCC 33035</strain>
    </source>
</reference>
<proteinExistence type="predicted"/>
<keyword evidence="2" id="KW-1185">Reference proteome</keyword>
<dbReference type="HOGENOM" id="CLU_1755754_0_0_11"/>
<sequence>MEMEVAPEQHFDLKAAAFSLAEILNRDALSENRFRDEDSTSLPKFHGTAAWINTFLYIILKVETPNGTAFVGFEAIFHPEGTFREYSVEYENVHDLWAYEIAGESFLKKLDFEDSNRITWLKTDRKSFVPSTWNDLLDFNDASNQIWMQD</sequence>
<dbReference type="OrthoDB" id="4405755at2"/>
<name>E2S7H1_9CORY</name>
<dbReference type="AlphaFoldDB" id="E2S7H1"/>
<dbReference type="Proteomes" id="UP000003020">
    <property type="component" value="Unassembled WGS sequence"/>
</dbReference>
<accession>E2S7H1</accession>
<protein>
    <submittedName>
        <fullName evidence="1">Uncharacterized protein</fullName>
    </submittedName>
</protein>
<dbReference type="eggNOG" id="ENOG5031VRX">
    <property type="taxonomic scope" value="Bacteria"/>
</dbReference>
<dbReference type="RefSeq" id="WP_005326033.1">
    <property type="nucleotide sequence ID" value="NZ_GL542880.1"/>
</dbReference>
<evidence type="ECO:0000313" key="2">
    <source>
        <dbReference type="Proteomes" id="UP000003020"/>
    </source>
</evidence>